<keyword evidence="11" id="KW-1185">Reference proteome</keyword>
<dbReference type="InterPro" id="IPR010870">
    <property type="entry name" value="Porin_O/P"/>
</dbReference>
<dbReference type="Proteomes" id="UP000254424">
    <property type="component" value="Unassembled WGS sequence"/>
</dbReference>
<dbReference type="Proteomes" id="UP000335496">
    <property type="component" value="Unassembled WGS sequence"/>
</dbReference>
<dbReference type="EMBL" id="QSLA01000001">
    <property type="protein sequence ID" value="RHF12888.1"/>
    <property type="molecule type" value="Genomic_DNA"/>
</dbReference>
<dbReference type="STRING" id="483216.BACEGG_03607"/>
<reference evidence="6 10" key="4">
    <citation type="journal article" date="2019" name="Science, e1252229">
        <title>Invertible promoters mediate bacterial phase variation, antibiotic resistance, and host adaptation in the gut.</title>
        <authorList>
            <person name="Jiang X."/>
            <person name="Hall A.B."/>
            <person name="Arthur T.D."/>
            <person name="Plichta D.R."/>
            <person name="Covington C.T."/>
            <person name="Poyet M."/>
            <person name="Crothers J."/>
            <person name="Moses P.L."/>
            <person name="Tolonen A.C."/>
            <person name="Vlamakis H."/>
            <person name="Alm E.J."/>
            <person name="Xavier R.J."/>
        </authorList>
    </citation>
    <scope>NUCLEOTIDE SEQUENCE [LARGE SCALE GENOMIC DNA]</scope>
    <source>
        <strain evidence="6">Bj_0095</strain>
        <strain evidence="10">bj_0095</strain>
    </source>
</reference>
<dbReference type="KEGG" id="beg:INE88_01494"/>
<evidence type="ECO:0000313" key="10">
    <source>
        <dbReference type="Proteomes" id="UP000291917"/>
    </source>
</evidence>
<dbReference type="EMBL" id="RCXL01000023">
    <property type="protein sequence ID" value="RYT71230.1"/>
    <property type="molecule type" value="Genomic_DNA"/>
</dbReference>
<evidence type="ECO:0000313" key="11">
    <source>
        <dbReference type="Proteomes" id="UP000335496"/>
    </source>
</evidence>
<gene>
    <name evidence="5" type="ORF">DW701_01345</name>
    <name evidence="6" type="ORF">EAJ03_14200</name>
    <name evidence="2" type="ORF">F2Z23_14400</name>
    <name evidence="3" type="ORF">HF841_00725</name>
    <name evidence="4" type="ORF">INE88_01494</name>
    <name evidence="7" type="ORF">NCTC11155_02900</name>
</gene>
<dbReference type="Proteomes" id="UP000283538">
    <property type="component" value="Unassembled WGS sequence"/>
</dbReference>
<keyword evidence="1" id="KW-0732">Signal</keyword>
<dbReference type="SUPFAM" id="SSF56935">
    <property type="entry name" value="Porins"/>
    <property type="match status" value="1"/>
</dbReference>
<evidence type="ECO:0000313" key="6">
    <source>
        <dbReference type="EMBL" id="RYT71230.1"/>
    </source>
</evidence>
<dbReference type="Pfam" id="PF07396">
    <property type="entry name" value="Porin_O_P"/>
    <property type="match status" value="1"/>
</dbReference>
<evidence type="ECO:0000313" key="9">
    <source>
        <dbReference type="Proteomes" id="UP000283538"/>
    </source>
</evidence>
<evidence type="ECO:0000313" key="8">
    <source>
        <dbReference type="Proteomes" id="UP000254424"/>
    </source>
</evidence>
<reference evidence="4" key="6">
    <citation type="journal article" date="2021" name="PLoS Genet.">
        <title>Mobile Type VI secretion system loci of the gut Bacteroidales display extensive intra-ecosystem transfer, multi-species spread and geographical clustering.</title>
        <authorList>
            <person name="Garcia-Bayona L."/>
            <person name="Coyne M.J."/>
            <person name="Comstock L.E."/>
        </authorList>
    </citation>
    <scope>NUCLEOTIDE SEQUENCE</scope>
    <source>
        <strain evidence="4">CL11T00C20</strain>
    </source>
</reference>
<proteinExistence type="predicted"/>
<reference evidence="5 9" key="2">
    <citation type="submission" date="2018-08" db="EMBL/GenBank/DDBJ databases">
        <title>A genome reference for cultivated species of the human gut microbiota.</title>
        <authorList>
            <person name="Zou Y."/>
            <person name="Xue W."/>
            <person name="Luo G."/>
        </authorList>
    </citation>
    <scope>NUCLEOTIDE SEQUENCE [LARGE SCALE GENOMIC DNA]</scope>
    <source>
        <strain evidence="5 9">AM26-26AC</strain>
    </source>
</reference>
<dbReference type="OrthoDB" id="1014488at2"/>
<dbReference type="InterPro" id="IPR023614">
    <property type="entry name" value="Porin_dom_sf"/>
</dbReference>
<dbReference type="EMBL" id="VVZX01000021">
    <property type="protein sequence ID" value="KAA5272408.1"/>
    <property type="molecule type" value="Genomic_DNA"/>
</dbReference>
<evidence type="ECO:0000313" key="7">
    <source>
        <dbReference type="EMBL" id="SUV43506.1"/>
    </source>
</evidence>
<reference evidence="3 12" key="5">
    <citation type="submission" date="2020-04" db="EMBL/GenBank/DDBJ databases">
        <authorList>
            <person name="Hitch T.C.A."/>
            <person name="Wylensek D."/>
            <person name="Clavel T."/>
        </authorList>
    </citation>
    <scope>NUCLEOTIDE SEQUENCE [LARGE SCALE GENOMIC DNA]</scope>
    <source>
        <strain evidence="3 12">WCA3-601-WT-5E</strain>
    </source>
</reference>
<dbReference type="Proteomes" id="UP000291917">
    <property type="component" value="Unassembled WGS sequence"/>
</dbReference>
<evidence type="ECO:0000256" key="1">
    <source>
        <dbReference type="SAM" id="SignalP"/>
    </source>
</evidence>
<evidence type="ECO:0000313" key="5">
    <source>
        <dbReference type="EMBL" id="RHF12888.1"/>
    </source>
</evidence>
<reference evidence="7 8" key="1">
    <citation type="submission" date="2018-06" db="EMBL/GenBank/DDBJ databases">
        <authorList>
            <consortium name="Pathogen Informatics"/>
            <person name="Doyle S."/>
        </authorList>
    </citation>
    <scope>NUCLEOTIDE SEQUENCE [LARGE SCALE GENOMIC DNA]</scope>
    <source>
        <strain evidence="7 8">NCTC11155</strain>
    </source>
</reference>
<organism evidence="7 8">
    <name type="scientific">Bacteroides eggerthii</name>
    <dbReference type="NCBI Taxonomy" id="28111"/>
    <lineage>
        <taxon>Bacteria</taxon>
        <taxon>Pseudomonadati</taxon>
        <taxon>Bacteroidota</taxon>
        <taxon>Bacteroidia</taxon>
        <taxon>Bacteroidales</taxon>
        <taxon>Bacteroidaceae</taxon>
        <taxon>Bacteroides</taxon>
    </lineage>
</organism>
<reference evidence="2 11" key="3">
    <citation type="journal article" date="2019" name="Nat. Med.">
        <title>A library of human gut bacterial isolates paired with longitudinal multiomics data enables mechanistic microbiome research.</title>
        <authorList>
            <person name="Poyet M."/>
            <person name="Groussin M."/>
            <person name="Gibbons S.M."/>
            <person name="Avila-Pacheco J."/>
            <person name="Jiang X."/>
            <person name="Kearney S.M."/>
            <person name="Perrotta A.R."/>
            <person name="Berdy B."/>
            <person name="Zhao S."/>
            <person name="Lieberman T.D."/>
            <person name="Swanson P.K."/>
            <person name="Smith M."/>
            <person name="Roesemann S."/>
            <person name="Alexander J.E."/>
            <person name="Rich S.A."/>
            <person name="Livny J."/>
            <person name="Vlamakis H."/>
            <person name="Clish C."/>
            <person name="Bullock K."/>
            <person name="Deik A."/>
            <person name="Scott J."/>
            <person name="Pierce K.A."/>
            <person name="Xavier R.J."/>
            <person name="Alm E.J."/>
        </authorList>
    </citation>
    <scope>NUCLEOTIDE SEQUENCE [LARGE SCALE GENOMIC DNA]</scope>
    <source>
        <strain evidence="2 11">BIOML-A1</strain>
    </source>
</reference>
<feature type="chain" id="PRO_5044586869" evidence="1">
    <location>
        <begin position="23"/>
        <end position="447"/>
    </location>
</feature>
<dbReference type="EMBL" id="CP072227">
    <property type="protein sequence ID" value="QUT44691.1"/>
    <property type="molecule type" value="Genomic_DNA"/>
</dbReference>
<evidence type="ECO:0000313" key="2">
    <source>
        <dbReference type="EMBL" id="KAA5272408.1"/>
    </source>
</evidence>
<evidence type="ECO:0000313" key="4">
    <source>
        <dbReference type="EMBL" id="QUT44691.1"/>
    </source>
</evidence>
<dbReference type="GeneID" id="93069643"/>
<dbReference type="Gene3D" id="2.40.160.10">
    <property type="entry name" value="Porin"/>
    <property type="match status" value="1"/>
</dbReference>
<evidence type="ECO:0000313" key="12">
    <source>
        <dbReference type="Proteomes" id="UP000520291"/>
    </source>
</evidence>
<dbReference type="RefSeq" id="WP_004292212.1">
    <property type="nucleotide sequence ID" value="NZ_CABKNQ010000017.1"/>
</dbReference>
<dbReference type="EMBL" id="UFSX01000002">
    <property type="protein sequence ID" value="SUV43506.1"/>
    <property type="molecule type" value="Genomic_DNA"/>
</dbReference>
<dbReference type="Proteomes" id="UP000520291">
    <property type="component" value="Unassembled WGS sequence"/>
</dbReference>
<sequence length="447" mass="50482">MKKYILMPVLAALSLSGSVIQAQDFDNNPVVNVSNSKENLNFTIGARFMMDGAYYHSDFTPVKSGAAITDARIRTSMSYEDWYFYADFDFSKGKFSQKNIFLQYSLEGAKGTHRFKAGYYNNPVSMANNTSRGSLHFISRSAAANAFSPSRELGLSYIFYNDHFFANQGVFAENKYNDQPSGYQGMSLGGRWVWRPINNDDRTFHLGAAFRYANIATGTVENNVLKTELDMGSSLETYVDATQDFLSAKLPWAKNVYDVGAEFLYKTDDFFARGEYMYKHVTKKRDDQALFEANLGSIDSWGSLESWQKGNPLGDNSFHGAYIEAGYKIFGDPYQYSNSDALLKGLNGRALEVVARYSYTGLNDLVEGEKYVPGRDQYYPNGVLADYPATSLSIGGGNMHSATLGVNYSFNKFAQVMLSYTYNRLDRDKFQYDKNFHVLQARLMFQF</sequence>
<name>A0A380ZEZ4_9BACE</name>
<accession>A0A380ZEZ4</accession>
<protein>
    <submittedName>
        <fullName evidence="4 7">Phosphate-selective porin</fullName>
    </submittedName>
</protein>
<dbReference type="EMBL" id="JABAGL010000001">
    <property type="protein sequence ID" value="NME84566.1"/>
    <property type="molecule type" value="Genomic_DNA"/>
</dbReference>
<feature type="signal peptide" evidence="1">
    <location>
        <begin position="1"/>
        <end position="22"/>
    </location>
</feature>
<dbReference type="AlphaFoldDB" id="A0A380ZEZ4"/>
<evidence type="ECO:0000313" key="3">
    <source>
        <dbReference type="EMBL" id="NME84566.1"/>
    </source>
</evidence>
<dbReference type="Proteomes" id="UP000679226">
    <property type="component" value="Chromosome"/>
</dbReference>